<gene>
    <name evidence="1" type="ORF">GR702_01845</name>
</gene>
<name>A0A7X4K634_9SPHN</name>
<evidence type="ECO:0000313" key="2">
    <source>
        <dbReference type="Proteomes" id="UP000465810"/>
    </source>
</evidence>
<dbReference type="AlphaFoldDB" id="A0A7X4K634"/>
<reference evidence="1 2" key="1">
    <citation type="submission" date="2019-12" db="EMBL/GenBank/DDBJ databases">
        <authorList>
            <person name="Feng G."/>
            <person name="Zhu H."/>
        </authorList>
    </citation>
    <scope>NUCLEOTIDE SEQUENCE [LARGE SCALE GENOMIC DNA]</scope>
    <source>
        <strain evidence="1 2">FGD1</strain>
    </source>
</reference>
<comment type="caution">
    <text evidence="1">The sequence shown here is derived from an EMBL/GenBank/DDBJ whole genome shotgun (WGS) entry which is preliminary data.</text>
</comment>
<proteinExistence type="predicted"/>
<protein>
    <submittedName>
        <fullName evidence="1">Uncharacterized protein</fullName>
    </submittedName>
</protein>
<dbReference type="RefSeq" id="WP_160984235.1">
    <property type="nucleotide sequence ID" value="NZ_WVTD01000001.1"/>
</dbReference>
<sequence length="118" mass="12676">MNNAHEHNSPETGEAQGRARAGFVDLQMPGDPEQMDWQALRSRLFTSREKEPALPVSAASPRRLYRRGSFHGCAASALTVYQESSRFVNPDGSSNGKPAGANVSAVAEFDVSGGRGQE</sequence>
<dbReference type="Proteomes" id="UP000465810">
    <property type="component" value="Unassembled WGS sequence"/>
</dbReference>
<evidence type="ECO:0000313" key="1">
    <source>
        <dbReference type="EMBL" id="MYL96517.1"/>
    </source>
</evidence>
<keyword evidence="2" id="KW-1185">Reference proteome</keyword>
<accession>A0A7X4K634</accession>
<dbReference type="EMBL" id="WVTD01000001">
    <property type="protein sequence ID" value="MYL96517.1"/>
    <property type="molecule type" value="Genomic_DNA"/>
</dbReference>
<organism evidence="1 2">
    <name type="scientific">Novosphingobium silvae</name>
    <dbReference type="NCBI Taxonomy" id="2692619"/>
    <lineage>
        <taxon>Bacteria</taxon>
        <taxon>Pseudomonadati</taxon>
        <taxon>Pseudomonadota</taxon>
        <taxon>Alphaproteobacteria</taxon>
        <taxon>Sphingomonadales</taxon>
        <taxon>Sphingomonadaceae</taxon>
        <taxon>Novosphingobium</taxon>
    </lineage>
</organism>